<dbReference type="InterPro" id="IPR020013">
    <property type="entry name" value="Flagellar_FlgE/F/G"/>
</dbReference>
<evidence type="ECO:0000259" key="10">
    <source>
        <dbReference type="Pfam" id="PF22692"/>
    </source>
</evidence>
<keyword evidence="11" id="KW-0969">Cilium</keyword>
<comment type="subunit">
    <text evidence="5">The basal body constitutes a major portion of the flagellar organelle and consists of four rings (L,P,S, and M) mounted on a central rod. The rod consists of about 26 subunits of FlgG in the distal portion, and FlgB, FlgC and FlgF are thought to build up the proximal portion of the rod with about 6 subunits each.</text>
</comment>
<dbReference type="GO" id="GO:0071978">
    <property type="term" value="P:bacterial-type flagellum-dependent swarming motility"/>
    <property type="evidence" value="ECO:0007669"/>
    <property type="project" value="TreeGrafter"/>
</dbReference>
<comment type="caution">
    <text evidence="11">The sequence shown here is derived from an EMBL/GenBank/DDBJ whole genome shotgun (WGS) entry which is preliminary data.</text>
</comment>
<name>A0A7V4XT90_9BACT</name>
<dbReference type="NCBIfam" id="TIGR03506">
    <property type="entry name" value="FlgEFG_subfam"/>
    <property type="match status" value="2"/>
</dbReference>
<evidence type="ECO:0000256" key="3">
    <source>
        <dbReference type="ARBA" id="ARBA00017948"/>
    </source>
</evidence>
<dbReference type="InterPro" id="IPR001444">
    <property type="entry name" value="Flag_bb_rod_N"/>
</dbReference>
<comment type="subcellular location">
    <subcellularLocation>
        <location evidence="1 7">Bacterial flagellum basal body</location>
    </subcellularLocation>
</comment>
<comment type="similarity">
    <text evidence="2 7">Belongs to the flagella basal body rod proteins family.</text>
</comment>
<dbReference type="InterPro" id="IPR037925">
    <property type="entry name" value="FlgE/F/G-like"/>
</dbReference>
<evidence type="ECO:0000256" key="5">
    <source>
        <dbReference type="ARBA" id="ARBA00025933"/>
    </source>
</evidence>
<accession>A0A7V4XT90</accession>
<dbReference type="Pfam" id="PF00460">
    <property type="entry name" value="Flg_bb_rod"/>
    <property type="match status" value="1"/>
</dbReference>
<keyword evidence="4 7" id="KW-0975">Bacterial flagellum</keyword>
<reference evidence="11" key="1">
    <citation type="journal article" date="2020" name="mSystems">
        <title>Genome- and Community-Level Interaction Insights into Carbon Utilization and Element Cycling Functions of Hydrothermarchaeota in Hydrothermal Sediment.</title>
        <authorList>
            <person name="Zhou Z."/>
            <person name="Liu Y."/>
            <person name="Xu W."/>
            <person name="Pan J."/>
            <person name="Luo Z.H."/>
            <person name="Li M."/>
        </authorList>
    </citation>
    <scope>NUCLEOTIDE SEQUENCE [LARGE SCALE GENOMIC DNA]</scope>
    <source>
        <strain evidence="11">SpSt-855</strain>
    </source>
</reference>
<dbReference type="InterPro" id="IPR019776">
    <property type="entry name" value="Flagellar_basal_body_rod_CS"/>
</dbReference>
<dbReference type="AlphaFoldDB" id="A0A7V4XT90"/>
<dbReference type="NCBIfam" id="TIGR02488">
    <property type="entry name" value="flgG_G_neg"/>
    <property type="match status" value="1"/>
</dbReference>
<dbReference type="Pfam" id="PF22692">
    <property type="entry name" value="LlgE_F_G_D1"/>
    <property type="match status" value="1"/>
</dbReference>
<keyword evidence="11" id="KW-0966">Cell projection</keyword>
<evidence type="ECO:0000256" key="4">
    <source>
        <dbReference type="ARBA" id="ARBA00023143"/>
    </source>
</evidence>
<evidence type="ECO:0000259" key="8">
    <source>
        <dbReference type="Pfam" id="PF00460"/>
    </source>
</evidence>
<feature type="domain" description="Flagellar hook protein FlgE/F/G-like D1" evidence="10">
    <location>
        <begin position="95"/>
        <end position="158"/>
    </location>
</feature>
<feature type="domain" description="Flagellar basal body rod protein N-terminal" evidence="8">
    <location>
        <begin position="5"/>
        <end position="35"/>
    </location>
</feature>
<dbReference type="PANTHER" id="PTHR30435">
    <property type="entry name" value="FLAGELLAR PROTEIN"/>
    <property type="match status" value="1"/>
</dbReference>
<dbReference type="Pfam" id="PF06429">
    <property type="entry name" value="Flg_bbr_C"/>
    <property type="match status" value="1"/>
</dbReference>
<dbReference type="InterPro" id="IPR053967">
    <property type="entry name" value="LlgE_F_G-like_D1"/>
</dbReference>
<keyword evidence="11" id="KW-0282">Flagellum</keyword>
<dbReference type="InterPro" id="IPR010930">
    <property type="entry name" value="Flg_bb/hook_C_dom"/>
</dbReference>
<organism evidence="11">
    <name type="scientific">Acidobacterium capsulatum</name>
    <dbReference type="NCBI Taxonomy" id="33075"/>
    <lineage>
        <taxon>Bacteria</taxon>
        <taxon>Pseudomonadati</taxon>
        <taxon>Acidobacteriota</taxon>
        <taxon>Terriglobia</taxon>
        <taxon>Terriglobales</taxon>
        <taxon>Acidobacteriaceae</taxon>
        <taxon>Acidobacterium</taxon>
    </lineage>
</organism>
<proteinExistence type="inferred from homology"/>
<gene>
    <name evidence="11" type="primary">flgG</name>
    <name evidence="11" type="ORF">ENW50_09040</name>
</gene>
<evidence type="ECO:0000256" key="6">
    <source>
        <dbReference type="NCBIfam" id="TIGR02488"/>
    </source>
</evidence>
<dbReference type="PROSITE" id="PS00588">
    <property type="entry name" value="FLAGELLA_BB_ROD"/>
    <property type="match status" value="1"/>
</dbReference>
<dbReference type="EMBL" id="DTKL01000058">
    <property type="protein sequence ID" value="HGY94809.1"/>
    <property type="molecule type" value="Genomic_DNA"/>
</dbReference>
<sequence>MIRALYTAASGMSAQQMNLDTIANNLANSSTVGFRERQLQFQDMIYQNLVTPGAAQSQQAVSAGLQIGLGTKSAATELIMTQGDLNQTNNPLDLAIQGQGFFQVQRPDGTLAYTRAGNFYLNNQGQMVDAQGDLLIPNITVPQNATAVTITQYGVVNATLPGQQNPQQLGQIQLATFVNPGGLESTGSNDYLATLSSGNAVLGNPGGQQGLGTLQQGYLENSNVDVVGAFVQMVLAQRAYESNSKVIKAADNMYSEVNNMVQ</sequence>
<evidence type="ECO:0000256" key="7">
    <source>
        <dbReference type="RuleBase" id="RU362116"/>
    </source>
</evidence>
<dbReference type="PANTHER" id="PTHR30435:SF19">
    <property type="entry name" value="FLAGELLAR BASAL-BODY ROD PROTEIN FLGG"/>
    <property type="match status" value="1"/>
</dbReference>
<dbReference type="GO" id="GO:0009426">
    <property type="term" value="C:bacterial-type flagellum basal body, distal rod"/>
    <property type="evidence" value="ECO:0007669"/>
    <property type="project" value="UniProtKB-UniRule"/>
</dbReference>
<evidence type="ECO:0000256" key="1">
    <source>
        <dbReference type="ARBA" id="ARBA00004117"/>
    </source>
</evidence>
<feature type="domain" description="Flagellar basal-body/hook protein C-terminal" evidence="9">
    <location>
        <begin position="215"/>
        <end position="260"/>
    </location>
</feature>
<evidence type="ECO:0000256" key="2">
    <source>
        <dbReference type="ARBA" id="ARBA00009677"/>
    </source>
</evidence>
<dbReference type="InterPro" id="IPR012834">
    <property type="entry name" value="FlgG_G_neg"/>
</dbReference>
<evidence type="ECO:0000313" key="11">
    <source>
        <dbReference type="EMBL" id="HGY94809.1"/>
    </source>
</evidence>
<evidence type="ECO:0000259" key="9">
    <source>
        <dbReference type="Pfam" id="PF06429"/>
    </source>
</evidence>
<dbReference type="SUPFAM" id="SSF117143">
    <property type="entry name" value="Flagellar hook protein flgE"/>
    <property type="match status" value="1"/>
</dbReference>
<protein>
    <recommendedName>
        <fullName evidence="3 6">Flagellar basal-body rod protein FlgG</fullName>
    </recommendedName>
</protein>